<feature type="binding site" evidence="14">
    <location>
        <position position="270"/>
    </location>
    <ligand>
        <name>Zn(2+)</name>
        <dbReference type="ChEBI" id="CHEBI:29105"/>
        <label>2</label>
        <note>catalytic</note>
    </ligand>
</feature>
<feature type="domain" description="Peptidase metallopeptidase" evidence="17">
    <location>
        <begin position="146"/>
        <end position="306"/>
    </location>
</feature>
<dbReference type="SUPFAM" id="SSF47090">
    <property type="entry name" value="PGBD-like"/>
    <property type="match status" value="1"/>
</dbReference>
<evidence type="ECO:0000256" key="9">
    <source>
        <dbReference type="ARBA" id="ARBA00022833"/>
    </source>
</evidence>
<feature type="binding site" evidence="14">
    <location>
        <position position="211"/>
    </location>
    <ligand>
        <name>Zn(2+)</name>
        <dbReference type="ChEBI" id="CHEBI:29105"/>
        <label>1</label>
    </ligand>
</feature>
<keyword evidence="6 14" id="KW-0479">Metal-binding</keyword>
<keyword evidence="8" id="KW-0378">Hydrolase</keyword>
<evidence type="ECO:0000256" key="13">
    <source>
        <dbReference type="PIRSR" id="PIRSR621190-1"/>
    </source>
</evidence>
<dbReference type="GO" id="GO:0030198">
    <property type="term" value="P:extracellular matrix organization"/>
    <property type="evidence" value="ECO:0007669"/>
    <property type="project" value="TreeGrafter"/>
</dbReference>
<dbReference type="PANTHER" id="PTHR10201">
    <property type="entry name" value="MATRIX METALLOPROTEINASE"/>
    <property type="match status" value="1"/>
</dbReference>
<feature type="binding site" evidence="14">
    <location>
        <position position="237"/>
    </location>
    <ligand>
        <name>Zn(2+)</name>
        <dbReference type="ChEBI" id="CHEBI:29105"/>
        <label>1</label>
    </ligand>
</feature>
<keyword evidence="5" id="KW-0645">Protease</keyword>
<proteinExistence type="inferred from homology"/>
<accession>A0A673TXI2</accession>
<dbReference type="InterPro" id="IPR021190">
    <property type="entry name" value="Pept_M10A"/>
</dbReference>
<feature type="binding site" evidence="14">
    <location>
        <position position="235"/>
    </location>
    <ligand>
        <name>Ca(2+)</name>
        <dbReference type="ChEBI" id="CHEBI:29108"/>
        <label>2</label>
    </ligand>
</feature>
<feature type="short sequence motif" description="Cysteine switch" evidence="15">
    <location>
        <begin position="131"/>
        <end position="138"/>
    </location>
</feature>
<organism evidence="18 19">
    <name type="scientific">Suricata suricatta</name>
    <name type="common">Meerkat</name>
    <dbReference type="NCBI Taxonomy" id="37032"/>
    <lineage>
        <taxon>Eukaryota</taxon>
        <taxon>Metazoa</taxon>
        <taxon>Chordata</taxon>
        <taxon>Craniata</taxon>
        <taxon>Vertebrata</taxon>
        <taxon>Euteleostomi</taxon>
        <taxon>Mammalia</taxon>
        <taxon>Eutheria</taxon>
        <taxon>Laurasiatheria</taxon>
        <taxon>Carnivora</taxon>
        <taxon>Feliformia</taxon>
        <taxon>Herpestidae</taxon>
        <taxon>Suricata</taxon>
    </lineage>
</organism>
<evidence type="ECO:0000256" key="4">
    <source>
        <dbReference type="ARBA" id="ARBA00022530"/>
    </source>
</evidence>
<evidence type="ECO:0000256" key="2">
    <source>
        <dbReference type="ARBA" id="ARBA00010370"/>
    </source>
</evidence>
<feature type="region of interest" description="Disordered" evidence="16">
    <location>
        <begin position="1"/>
        <end position="24"/>
    </location>
</feature>
<dbReference type="InterPro" id="IPR002477">
    <property type="entry name" value="Peptidoglycan-bd-like"/>
</dbReference>
<dbReference type="InterPro" id="IPR024079">
    <property type="entry name" value="MetalloPept_cat_dom_sf"/>
</dbReference>
<dbReference type="GO" id="GO:0030574">
    <property type="term" value="P:collagen catabolic process"/>
    <property type="evidence" value="ECO:0007669"/>
    <property type="project" value="TreeGrafter"/>
</dbReference>
<feature type="binding site" evidence="14">
    <location>
        <position position="216"/>
    </location>
    <ligand>
        <name>Ca(2+)</name>
        <dbReference type="ChEBI" id="CHEBI:29108"/>
        <label>3</label>
    </ligand>
</feature>
<dbReference type="PROSITE" id="PS00546">
    <property type="entry name" value="CYSTEINE_SWITCH"/>
    <property type="match status" value="1"/>
</dbReference>
<feature type="binding site" evidence="14">
    <location>
        <position position="209"/>
    </location>
    <ligand>
        <name>Zn(2+)</name>
        <dbReference type="ChEBI" id="CHEBI:29105"/>
        <label>1</label>
    </ligand>
</feature>
<evidence type="ECO:0000256" key="3">
    <source>
        <dbReference type="ARBA" id="ARBA00022525"/>
    </source>
</evidence>
<evidence type="ECO:0000256" key="1">
    <source>
        <dbReference type="ARBA" id="ARBA00004498"/>
    </source>
</evidence>
<sequence>MKNNTCFQSSVDTEKKENTPMSHRFPHGGLRSYINVCRSGREGRASMWLAVLCVLCLLPGGPALPLPGEAGGHSESQWRQAQEYLKRFYPSNSKPRASNGIGAQLKQMQKFFRLPESGVLDSRIIVIMQKPRCGLPDVGGYSPSRNTPKWTSQVVTYRIGSYTRDIPRVTVNQLVAKAFNMWSKEIPLSFRRVTMGTADIMIGFARGAHGDFYPFDGPGGTLAHAFQPGPGLGGDAHFDQDEHWTDGKGIGVNFLVVATHELGHSLGLGHSSDPNSVMYPTYGVGDAENFELSPGDIREIQELYVQILPESVPLRGCSEE</sequence>
<evidence type="ECO:0000256" key="6">
    <source>
        <dbReference type="ARBA" id="ARBA00022723"/>
    </source>
</evidence>
<dbReference type="CDD" id="cd04278">
    <property type="entry name" value="ZnMc_MMP"/>
    <property type="match status" value="1"/>
</dbReference>
<reference evidence="18" key="2">
    <citation type="submission" date="2025-08" db="UniProtKB">
        <authorList>
            <consortium name="Ensembl"/>
        </authorList>
    </citation>
    <scope>IDENTIFICATION</scope>
</reference>
<dbReference type="Gene3D" id="3.40.390.10">
    <property type="entry name" value="Collagenase (Catalytic Domain)"/>
    <property type="match status" value="1"/>
</dbReference>
<dbReference type="Proteomes" id="UP000472268">
    <property type="component" value="Chromosome 11"/>
</dbReference>
<dbReference type="OMA" id="GINFLYV"/>
<feature type="binding site" evidence="14">
    <location>
        <position position="260"/>
    </location>
    <ligand>
        <name>Zn(2+)</name>
        <dbReference type="ChEBI" id="CHEBI:29105"/>
        <label>2</label>
        <note>catalytic</note>
    </ligand>
</feature>
<comment type="subcellular location">
    <subcellularLocation>
        <location evidence="1">Secreted</location>
        <location evidence="1">Extracellular space</location>
        <location evidence="1">Extracellular matrix</location>
    </subcellularLocation>
</comment>
<dbReference type="InterPro" id="IPR021158">
    <property type="entry name" value="Pept_M10A_Zn_BS"/>
</dbReference>
<feature type="binding site" evidence="14">
    <location>
        <position position="224"/>
    </location>
    <ligand>
        <name>Zn(2+)</name>
        <dbReference type="ChEBI" id="CHEBI:29105"/>
        <label>1</label>
    </ligand>
</feature>
<evidence type="ECO:0000256" key="11">
    <source>
        <dbReference type="ARBA" id="ARBA00023049"/>
    </source>
</evidence>
<evidence type="ECO:0000313" key="19">
    <source>
        <dbReference type="Proteomes" id="UP000472268"/>
    </source>
</evidence>
<feature type="active site" evidence="13">
    <location>
        <position position="261"/>
    </location>
</feature>
<feature type="binding site" evidence="14">
    <location>
        <position position="199"/>
    </location>
    <ligand>
        <name>Ca(2+)</name>
        <dbReference type="ChEBI" id="CHEBI:29108"/>
        <label>2</label>
    </ligand>
</feature>
<keyword evidence="9 14" id="KW-0862">Zinc</keyword>
<feature type="binding site" description="in inhibited form" evidence="14">
    <location>
        <position position="133"/>
    </location>
    <ligand>
        <name>Zn(2+)</name>
        <dbReference type="ChEBI" id="CHEBI:29105"/>
        <label>2</label>
        <note>catalytic</note>
    </ligand>
</feature>
<dbReference type="PANTHER" id="PTHR10201:SF143">
    <property type="entry name" value="MATRILYSIN"/>
    <property type="match status" value="1"/>
</dbReference>
<dbReference type="GO" id="GO:0004222">
    <property type="term" value="F:metalloendopeptidase activity"/>
    <property type="evidence" value="ECO:0007669"/>
    <property type="project" value="InterPro"/>
</dbReference>
<dbReference type="PRINTS" id="PR00138">
    <property type="entry name" value="MATRIXIN"/>
</dbReference>
<dbReference type="GO" id="GO:0008270">
    <property type="term" value="F:zinc ion binding"/>
    <property type="evidence" value="ECO:0007669"/>
    <property type="project" value="InterPro"/>
</dbReference>
<evidence type="ECO:0000256" key="12">
    <source>
        <dbReference type="ARBA" id="ARBA00023145"/>
    </source>
</evidence>
<keyword evidence="19" id="KW-1185">Reference proteome</keyword>
<keyword evidence="4" id="KW-0272">Extracellular matrix</keyword>
<feature type="binding site" evidence="14">
    <location>
        <position position="239"/>
    </location>
    <ligand>
        <name>Ca(2+)</name>
        <dbReference type="ChEBI" id="CHEBI:29108"/>
        <label>3</label>
    </ligand>
</feature>
<feature type="binding site" evidence="14">
    <location>
        <position position="165"/>
    </location>
    <ligand>
        <name>Ca(2+)</name>
        <dbReference type="ChEBI" id="CHEBI:29108"/>
        <label>1</label>
    </ligand>
</feature>
<keyword evidence="12" id="KW-0865">Zymogen</keyword>
<name>A0A673TXI2_SURSU</name>
<feature type="binding site" evidence="14">
    <location>
        <position position="278"/>
    </location>
    <ligand>
        <name>Zn(2+)</name>
        <dbReference type="ChEBI" id="CHEBI:29105"/>
        <label>2</label>
        <note>catalytic</note>
    </ligand>
</feature>
<evidence type="ECO:0000256" key="10">
    <source>
        <dbReference type="ARBA" id="ARBA00022837"/>
    </source>
</evidence>
<feature type="binding site" evidence="14">
    <location>
        <position position="217"/>
    </location>
    <ligand>
        <name>Ca(2+)</name>
        <dbReference type="ChEBI" id="CHEBI:29108"/>
        <label>3</label>
    </ligand>
</feature>
<evidence type="ECO:0000256" key="14">
    <source>
        <dbReference type="PIRSR" id="PIRSR621190-2"/>
    </source>
</evidence>
<keyword evidence="3" id="KW-0964">Secreted</keyword>
<dbReference type="AlphaFoldDB" id="A0A673TXI2"/>
<gene>
    <name evidence="18" type="primary">MMP7</name>
</gene>
<keyword evidence="7" id="KW-0732">Signal</keyword>
<evidence type="ECO:0000256" key="15">
    <source>
        <dbReference type="PIRSR" id="PIRSR621190-5"/>
    </source>
</evidence>
<dbReference type="InterPro" id="IPR033739">
    <property type="entry name" value="M10A_MMP"/>
</dbReference>
<evidence type="ECO:0000313" key="18">
    <source>
        <dbReference type="Ensembl" id="ENSSSUP00005013719.1"/>
    </source>
</evidence>
<comment type="cofactor">
    <cofactor evidence="14">
        <name>Ca(2+)</name>
        <dbReference type="ChEBI" id="CHEBI:29108"/>
    </cofactor>
    <text evidence="14">Can bind about 5 Ca(2+) ions per subunit.</text>
</comment>
<dbReference type="SMART" id="SM00235">
    <property type="entry name" value="ZnMc"/>
    <property type="match status" value="1"/>
</dbReference>
<keyword evidence="11" id="KW-0482">Metalloprotease</keyword>
<evidence type="ECO:0000259" key="17">
    <source>
        <dbReference type="SMART" id="SM00235"/>
    </source>
</evidence>
<evidence type="ECO:0000256" key="7">
    <source>
        <dbReference type="ARBA" id="ARBA00022729"/>
    </source>
</evidence>
<reference evidence="18" key="3">
    <citation type="submission" date="2025-09" db="UniProtKB">
        <authorList>
            <consortium name="Ensembl"/>
        </authorList>
    </citation>
    <scope>IDENTIFICATION</scope>
</reference>
<evidence type="ECO:0000256" key="16">
    <source>
        <dbReference type="SAM" id="MobiDB-lite"/>
    </source>
</evidence>
<protein>
    <submittedName>
        <fullName evidence="18">Matrix metallopeptidase 7</fullName>
    </submittedName>
</protein>
<dbReference type="Pfam" id="PF01471">
    <property type="entry name" value="PG_binding_1"/>
    <property type="match status" value="1"/>
</dbReference>
<feature type="binding site" evidence="14">
    <location>
        <position position="242"/>
    </location>
    <ligand>
        <name>Ca(2+)</name>
        <dbReference type="ChEBI" id="CHEBI:29108"/>
        <label>3</label>
    </ligand>
</feature>
<comment type="cofactor">
    <cofactor evidence="14">
        <name>Zn(2+)</name>
        <dbReference type="ChEBI" id="CHEBI:29105"/>
    </cofactor>
    <text evidence="14">Binds 2 Zn(2+) ions per subunit.</text>
</comment>
<feature type="binding site" evidence="14">
    <location>
        <position position="233"/>
    </location>
    <ligand>
        <name>Ca(2+)</name>
        <dbReference type="ChEBI" id="CHEBI:29108"/>
        <label>2</label>
    </ligand>
</feature>
<dbReference type="InterPro" id="IPR001818">
    <property type="entry name" value="Pept_M10_metallopeptidase"/>
</dbReference>
<dbReference type="Pfam" id="PF00413">
    <property type="entry name" value="Peptidase_M10"/>
    <property type="match status" value="1"/>
</dbReference>
<keyword evidence="10 14" id="KW-0106">Calcium</keyword>
<evidence type="ECO:0000256" key="5">
    <source>
        <dbReference type="ARBA" id="ARBA00022670"/>
    </source>
</evidence>
<evidence type="ECO:0000256" key="8">
    <source>
        <dbReference type="ARBA" id="ARBA00022801"/>
    </source>
</evidence>
<reference evidence="18 19" key="1">
    <citation type="submission" date="2019-05" db="EMBL/GenBank/DDBJ databases">
        <title>A Chromosome-scale Meerkat (S. suricatta) Genome Assembly.</title>
        <authorList>
            <person name="Dudchenko O."/>
            <person name="Lieberman Aiden E."/>
            <person name="Tung J."/>
            <person name="Barreiro L.B."/>
            <person name="Clutton-Brock T.H."/>
        </authorList>
    </citation>
    <scope>NUCLEOTIDE SEQUENCE [LARGE SCALE GENOMIC DNA]</scope>
</reference>
<feature type="compositionally biased region" description="Polar residues" evidence="16">
    <location>
        <begin position="1"/>
        <end position="11"/>
    </location>
</feature>
<dbReference type="Ensembl" id="ENSSSUT00005015657.1">
    <property type="protein sequence ID" value="ENSSSUP00005013719.1"/>
    <property type="gene ID" value="ENSSSUG00005008780.1"/>
</dbReference>
<feature type="binding site" evidence="14">
    <location>
        <position position="264"/>
    </location>
    <ligand>
        <name>Zn(2+)</name>
        <dbReference type="ChEBI" id="CHEBI:29105"/>
        <label>2</label>
        <note>catalytic</note>
    </ligand>
</feature>
<dbReference type="FunFam" id="3.40.390.10:FF:000007">
    <property type="entry name" value="Collagenase 3"/>
    <property type="match status" value="1"/>
</dbReference>
<dbReference type="SUPFAM" id="SSF55486">
    <property type="entry name" value="Metalloproteases ('zincins'), catalytic domain"/>
    <property type="match status" value="1"/>
</dbReference>
<comment type="similarity">
    <text evidence="2">Belongs to the peptidase M10A family.</text>
</comment>
<dbReference type="SMR" id="A0A673TXI2"/>
<feature type="binding site" evidence="14">
    <location>
        <position position="242"/>
    </location>
    <ligand>
        <name>Ca(2+)</name>
        <dbReference type="ChEBI" id="CHEBI:29108"/>
        <label>1</label>
    </ligand>
</feature>
<dbReference type="GO" id="GO:0005615">
    <property type="term" value="C:extracellular space"/>
    <property type="evidence" value="ECO:0007669"/>
    <property type="project" value="TreeGrafter"/>
</dbReference>
<dbReference type="InterPro" id="IPR006026">
    <property type="entry name" value="Peptidase_Metallo"/>
</dbReference>
<dbReference type="GO" id="GO:0031012">
    <property type="term" value="C:extracellular matrix"/>
    <property type="evidence" value="ECO:0007669"/>
    <property type="project" value="InterPro"/>
</dbReference>
<dbReference type="GO" id="GO:0006508">
    <property type="term" value="P:proteolysis"/>
    <property type="evidence" value="ECO:0007669"/>
    <property type="project" value="UniProtKB-KW"/>
</dbReference>
<dbReference type="InterPro" id="IPR036365">
    <property type="entry name" value="PGBD-like_sf"/>
</dbReference>